<dbReference type="STRING" id="797114.C475_20767"/>
<evidence type="ECO:0000259" key="1">
    <source>
        <dbReference type="Pfam" id="PF24035"/>
    </source>
</evidence>
<sequence>MNNDRRGRASRLFGALADPDRRVVLYYLRERESASLETLADLVTGWTEAGPGPDRPVTHDDVRVGLHHVHLPTLDAAGLVDYDPDEGRVTFDGLSSAGETVVDAALAADTTDAAVDLERLLAATGDAGADDGG</sequence>
<protein>
    <recommendedName>
        <fullName evidence="1">DUF7344 domain-containing protein</fullName>
    </recommendedName>
</protein>
<dbReference type="InterPro" id="IPR036388">
    <property type="entry name" value="WH-like_DNA-bd_sf"/>
</dbReference>
<organism evidence="2 3">
    <name type="scientific">Halosimplex carlsbadense 2-9-1</name>
    <dbReference type="NCBI Taxonomy" id="797114"/>
    <lineage>
        <taxon>Archaea</taxon>
        <taxon>Methanobacteriati</taxon>
        <taxon>Methanobacteriota</taxon>
        <taxon>Stenosarchaea group</taxon>
        <taxon>Halobacteria</taxon>
        <taxon>Halobacteriales</taxon>
        <taxon>Haloarculaceae</taxon>
        <taxon>Halosimplex</taxon>
    </lineage>
</organism>
<name>M0CAH8_9EURY</name>
<comment type="caution">
    <text evidence="2">The sequence shown here is derived from an EMBL/GenBank/DDBJ whole genome shotgun (WGS) entry which is preliminary data.</text>
</comment>
<accession>M0CAH8</accession>
<dbReference type="OrthoDB" id="21363at2157"/>
<dbReference type="RefSeq" id="WP_006885816.1">
    <property type="nucleotide sequence ID" value="NZ_AOIU01000047.1"/>
</dbReference>
<dbReference type="Gene3D" id="1.10.10.10">
    <property type="entry name" value="Winged helix-like DNA-binding domain superfamily/Winged helix DNA-binding domain"/>
    <property type="match status" value="1"/>
</dbReference>
<keyword evidence="3" id="KW-1185">Reference proteome</keyword>
<dbReference type="eggNOG" id="arCOG03828">
    <property type="taxonomic scope" value="Archaea"/>
</dbReference>
<dbReference type="EMBL" id="AOIU01000047">
    <property type="protein sequence ID" value="ELZ20245.1"/>
    <property type="molecule type" value="Genomic_DNA"/>
</dbReference>
<gene>
    <name evidence="2" type="ORF">C475_20767</name>
</gene>
<evidence type="ECO:0000313" key="3">
    <source>
        <dbReference type="Proteomes" id="UP000011626"/>
    </source>
</evidence>
<dbReference type="InterPro" id="IPR055768">
    <property type="entry name" value="DUF7344"/>
</dbReference>
<dbReference type="AlphaFoldDB" id="M0CAH8"/>
<evidence type="ECO:0000313" key="2">
    <source>
        <dbReference type="EMBL" id="ELZ20245.1"/>
    </source>
</evidence>
<dbReference type="Pfam" id="PF24035">
    <property type="entry name" value="DUF7344"/>
    <property type="match status" value="1"/>
</dbReference>
<proteinExistence type="predicted"/>
<reference evidence="2 3" key="1">
    <citation type="journal article" date="2014" name="PLoS Genet.">
        <title>Phylogenetically driven sequencing of extremely halophilic archaea reveals strategies for static and dynamic osmo-response.</title>
        <authorList>
            <person name="Becker E.A."/>
            <person name="Seitzer P.M."/>
            <person name="Tritt A."/>
            <person name="Larsen D."/>
            <person name="Krusor M."/>
            <person name="Yao A.I."/>
            <person name="Wu D."/>
            <person name="Madern D."/>
            <person name="Eisen J.A."/>
            <person name="Darling A.E."/>
            <person name="Facciotti M.T."/>
        </authorList>
    </citation>
    <scope>NUCLEOTIDE SEQUENCE [LARGE SCALE GENOMIC DNA]</scope>
    <source>
        <strain evidence="2 3">2-9-1</strain>
    </source>
</reference>
<feature type="domain" description="DUF7344" evidence="1">
    <location>
        <begin position="13"/>
        <end position="90"/>
    </location>
</feature>
<dbReference type="Proteomes" id="UP000011626">
    <property type="component" value="Unassembled WGS sequence"/>
</dbReference>